<feature type="transmembrane region" description="Helical" evidence="1">
    <location>
        <begin position="75"/>
        <end position="98"/>
    </location>
</feature>
<dbReference type="GO" id="GO:0015097">
    <property type="term" value="F:mercury ion transmembrane transporter activity"/>
    <property type="evidence" value="ECO:0007669"/>
    <property type="project" value="InterPro"/>
</dbReference>
<feature type="transmembrane region" description="Helical" evidence="1">
    <location>
        <begin position="12"/>
        <end position="35"/>
    </location>
</feature>
<dbReference type="GO" id="GO:0016020">
    <property type="term" value="C:membrane"/>
    <property type="evidence" value="ECO:0007669"/>
    <property type="project" value="InterPro"/>
</dbReference>
<dbReference type="Proteomes" id="UP001056381">
    <property type="component" value="Chromosome"/>
</dbReference>
<keyword evidence="1" id="KW-0812">Transmembrane</keyword>
<dbReference type="AlphaFoldDB" id="A0A9Q8TZL3"/>
<protein>
    <submittedName>
        <fullName evidence="2">MerC domain-containing protein</fullName>
    </submittedName>
</protein>
<keyword evidence="1" id="KW-0472">Membrane</keyword>
<reference evidence="2" key="1">
    <citation type="submission" date="2022-05" db="EMBL/GenBank/DDBJ databases">
        <title>Single-amplified genomics reveal most streamlined microbe among free-living bacteria.</title>
        <authorList>
            <person name="Roda-Garcia J."/>
            <person name="Haro-Moreno J.M."/>
            <person name="Rodriguez-Valera F."/>
            <person name="Almagro-Moreno S."/>
            <person name="Lopez-Perez M."/>
        </authorList>
    </citation>
    <scope>NUCLEOTIDE SEQUENCE</scope>
    <source>
        <strain evidence="2">TMED112-D2-2</strain>
    </source>
</reference>
<keyword evidence="1" id="KW-1133">Transmembrane helix</keyword>
<dbReference type="Pfam" id="PF03203">
    <property type="entry name" value="MerC"/>
    <property type="match status" value="1"/>
</dbReference>
<evidence type="ECO:0000313" key="2">
    <source>
        <dbReference type="EMBL" id="URQ63145.1"/>
    </source>
</evidence>
<organism evidence="2 3">
    <name type="scientific">SAR86 cluster bacterium</name>
    <dbReference type="NCBI Taxonomy" id="2030880"/>
    <lineage>
        <taxon>Bacteria</taxon>
        <taxon>Pseudomonadati</taxon>
        <taxon>Pseudomonadota</taxon>
        <taxon>Gammaproteobacteria</taxon>
        <taxon>SAR86 cluster</taxon>
    </lineage>
</organism>
<name>A0A9Q8TZL3_9GAMM</name>
<sequence length="135" mass="15125">MKFFNTQLTIDKFAGTVSLVCALQCLLMPSFFIATSGLVSLSIDNEFVHSIILLIAVPVSLFALFLGLKNHKNKLIFLIGLLGLIVLIAAFFFAKIFFGENEEILFTVLGSMMVIYAHYRNHETCKEIQCKSCHD</sequence>
<accession>A0A9Q8TZL3</accession>
<evidence type="ECO:0000313" key="3">
    <source>
        <dbReference type="Proteomes" id="UP001056381"/>
    </source>
</evidence>
<keyword evidence="3" id="KW-1185">Reference proteome</keyword>
<dbReference type="EMBL" id="CP097966">
    <property type="protein sequence ID" value="URQ63145.1"/>
    <property type="molecule type" value="Genomic_DNA"/>
</dbReference>
<dbReference type="InterPro" id="IPR004891">
    <property type="entry name" value="Mercury-R_MerC"/>
</dbReference>
<feature type="transmembrane region" description="Helical" evidence="1">
    <location>
        <begin position="47"/>
        <end position="68"/>
    </location>
</feature>
<gene>
    <name evidence="2" type="ORF">M9B40_05320</name>
</gene>
<feature type="transmembrane region" description="Helical" evidence="1">
    <location>
        <begin position="104"/>
        <end position="119"/>
    </location>
</feature>
<evidence type="ECO:0000256" key="1">
    <source>
        <dbReference type="SAM" id="Phobius"/>
    </source>
</evidence>
<proteinExistence type="predicted"/>